<reference evidence="3" key="1">
    <citation type="submission" date="2023-03" db="EMBL/GenBank/DDBJ databases">
        <title>Massive genome expansion in bonnet fungi (Mycena s.s.) driven by repeated elements and novel gene families across ecological guilds.</title>
        <authorList>
            <consortium name="Lawrence Berkeley National Laboratory"/>
            <person name="Harder C.B."/>
            <person name="Miyauchi S."/>
            <person name="Viragh M."/>
            <person name="Kuo A."/>
            <person name="Thoen E."/>
            <person name="Andreopoulos B."/>
            <person name="Lu D."/>
            <person name="Skrede I."/>
            <person name="Drula E."/>
            <person name="Henrissat B."/>
            <person name="Morin E."/>
            <person name="Kohler A."/>
            <person name="Barry K."/>
            <person name="LaButti K."/>
            <person name="Morin E."/>
            <person name="Salamov A."/>
            <person name="Lipzen A."/>
            <person name="Mereny Z."/>
            <person name="Hegedus B."/>
            <person name="Baldrian P."/>
            <person name="Stursova M."/>
            <person name="Weitz H."/>
            <person name="Taylor A."/>
            <person name="Grigoriev I.V."/>
            <person name="Nagy L.G."/>
            <person name="Martin F."/>
            <person name="Kauserud H."/>
        </authorList>
    </citation>
    <scope>NUCLEOTIDE SEQUENCE</scope>
    <source>
        <strain evidence="3">9284</strain>
    </source>
</reference>
<keyword evidence="2" id="KW-1133">Transmembrane helix</keyword>
<feature type="compositionally biased region" description="Polar residues" evidence="1">
    <location>
        <begin position="485"/>
        <end position="497"/>
    </location>
</feature>
<keyword evidence="2" id="KW-0812">Transmembrane</keyword>
<feature type="compositionally biased region" description="Low complexity" evidence="1">
    <location>
        <begin position="462"/>
        <end position="476"/>
    </location>
</feature>
<accession>A0AAD7CLF5</accession>
<feature type="region of interest" description="Disordered" evidence="1">
    <location>
        <begin position="686"/>
        <end position="891"/>
    </location>
</feature>
<keyword evidence="4" id="KW-1185">Reference proteome</keyword>
<feature type="compositionally biased region" description="Polar residues" evidence="1">
    <location>
        <begin position="558"/>
        <end position="593"/>
    </location>
</feature>
<feature type="region of interest" description="Disordered" evidence="1">
    <location>
        <begin position="59"/>
        <end position="119"/>
    </location>
</feature>
<name>A0AAD7CLF5_9AGAR</name>
<evidence type="ECO:0000313" key="4">
    <source>
        <dbReference type="Proteomes" id="UP001221142"/>
    </source>
</evidence>
<evidence type="ECO:0000256" key="1">
    <source>
        <dbReference type="SAM" id="MobiDB-lite"/>
    </source>
</evidence>
<protein>
    <submittedName>
        <fullName evidence="3">Uncharacterized protein</fullName>
    </submittedName>
</protein>
<feature type="compositionally biased region" description="Polar residues" evidence="1">
    <location>
        <begin position="236"/>
        <end position="245"/>
    </location>
</feature>
<evidence type="ECO:0000256" key="2">
    <source>
        <dbReference type="SAM" id="Phobius"/>
    </source>
</evidence>
<proteinExistence type="predicted"/>
<feature type="compositionally biased region" description="Low complexity" evidence="1">
    <location>
        <begin position="867"/>
        <end position="879"/>
    </location>
</feature>
<dbReference type="EMBL" id="JARKIF010000001">
    <property type="protein sequence ID" value="KAJ7651231.1"/>
    <property type="molecule type" value="Genomic_DNA"/>
</dbReference>
<organism evidence="3 4">
    <name type="scientific">Roridomyces roridus</name>
    <dbReference type="NCBI Taxonomy" id="1738132"/>
    <lineage>
        <taxon>Eukaryota</taxon>
        <taxon>Fungi</taxon>
        <taxon>Dikarya</taxon>
        <taxon>Basidiomycota</taxon>
        <taxon>Agaricomycotina</taxon>
        <taxon>Agaricomycetes</taxon>
        <taxon>Agaricomycetidae</taxon>
        <taxon>Agaricales</taxon>
        <taxon>Marasmiineae</taxon>
        <taxon>Mycenaceae</taxon>
        <taxon>Roridomyces</taxon>
    </lineage>
</organism>
<dbReference type="AlphaFoldDB" id="A0AAD7CLF5"/>
<feature type="region of interest" description="Disordered" evidence="1">
    <location>
        <begin position="650"/>
        <end position="672"/>
    </location>
</feature>
<feature type="compositionally biased region" description="Low complexity" evidence="1">
    <location>
        <begin position="420"/>
        <end position="441"/>
    </location>
</feature>
<gene>
    <name evidence="3" type="ORF">FB45DRAFT_33055</name>
</gene>
<comment type="caution">
    <text evidence="3">The sequence shown here is derived from an EMBL/GenBank/DDBJ whole genome shotgun (WGS) entry which is preliminary data.</text>
</comment>
<feature type="transmembrane region" description="Helical" evidence="2">
    <location>
        <begin position="136"/>
        <end position="155"/>
    </location>
</feature>
<feature type="compositionally biased region" description="Low complexity" evidence="1">
    <location>
        <begin position="246"/>
        <end position="270"/>
    </location>
</feature>
<feature type="compositionally biased region" description="Polar residues" evidence="1">
    <location>
        <begin position="806"/>
        <end position="817"/>
    </location>
</feature>
<feature type="compositionally biased region" description="Low complexity" evidence="1">
    <location>
        <begin position="766"/>
        <end position="785"/>
    </location>
</feature>
<feature type="compositionally biased region" description="Gly residues" evidence="1">
    <location>
        <begin position="731"/>
        <end position="746"/>
    </location>
</feature>
<feature type="region of interest" description="Disordered" evidence="1">
    <location>
        <begin position="413"/>
        <end position="593"/>
    </location>
</feature>
<sequence length="891" mass="90369">MSAPTQQLPPWLSLTTITAAQTTETSLVYLPLTFFGNPSIPLGTLWTYGGLSSPAPTSSAAVTSTGSSTPSTSSTTISTTSATSLSSATPSATPSTITSTPTVSSSTATGSSSASASSSSVPTVAISSSALTRGQLIGVVVGSILGFLVLFLFLLCCCLRYREGRRGGDSRSSTKFTLLPRRRRGRTRFTMVTPPVGGQMEEIDDWLVVASPTSPREPGRGATEADPFLASADAGPSTQLLPNPHSTNNSNSASSRETASTSASSGTNASGYGVLLDHPTLRFPPPPEGNPFAALPPGAAQPQTPADNANLALSGRRILSPAQMATLVEEDDTNMVLPRPSVDGGLSHISEGSEGEVLVASRVPVSSLGSLSVPTPSSSRETRRSWIPRFSWLRDSRNSREMDIEEEGGLLLFDSGRGHSPSNSISSPSPALLDAPRLTSPPDSPPPTSPAPVTGEMREFGARPLLPFLARPPSSAHPDSRPISGVSSDGTTGSAKSGGTVYTDAKETLSSQASRSSARLGNRANTSQSNVPDPLDLPAPAPLAAFASSSQHSLHHVPSSTSVQDSSNGTERQTATLAGSASNTTLATTPATGNSLLQPERAYAYSHPPPGLGSFASYSASASSKGTGGWDPAALELGFSRPASHDKLGTFGSGNVIPGPGPTTSSFGGAPGIRIVGAPTTIASAGPAADGQGGAVAPHLSLDLDDAPPGAEGGWRLIGGSQFGSQTSLGSGHGAGRRGTFGGAGSGAAEYHFASGPPSEHGSFHSRIGSSSLNSASLSSGSRSGHAQMASGATGNSSYPAGHSLYPSSDSGGSNKSARARAMLHAASVEGPMSPATSAFGHRVREAGDHSGSSGSGHSERRRQENSSLSPPMSPLMAPWVGGLAPEWRPT</sequence>
<dbReference type="Proteomes" id="UP001221142">
    <property type="component" value="Unassembled WGS sequence"/>
</dbReference>
<keyword evidence="2" id="KW-0472">Membrane</keyword>
<evidence type="ECO:0000313" key="3">
    <source>
        <dbReference type="EMBL" id="KAJ7651231.1"/>
    </source>
</evidence>
<feature type="compositionally biased region" description="Low complexity" evidence="1">
    <location>
        <begin position="509"/>
        <end position="520"/>
    </location>
</feature>
<feature type="region of interest" description="Disordered" evidence="1">
    <location>
        <begin position="211"/>
        <end position="307"/>
    </location>
</feature>